<keyword evidence="2" id="KW-0812">Transmembrane</keyword>
<dbReference type="Pfam" id="PF03350">
    <property type="entry name" value="UPF0114"/>
    <property type="match status" value="1"/>
</dbReference>
<dbReference type="PANTHER" id="PTHR31721">
    <property type="entry name" value="OS06G0710300 PROTEIN"/>
    <property type="match status" value="1"/>
</dbReference>
<dbReference type="Proteomes" id="UP000694918">
    <property type="component" value="Unplaced"/>
</dbReference>
<keyword evidence="2" id="KW-1133">Transmembrane helix</keyword>
<keyword evidence="2" id="KW-0472">Membrane</keyword>
<evidence type="ECO:0000256" key="1">
    <source>
        <dbReference type="SAM" id="MobiDB-lite"/>
    </source>
</evidence>
<feature type="region of interest" description="Disordered" evidence="1">
    <location>
        <begin position="1"/>
        <end position="21"/>
    </location>
</feature>
<keyword evidence="3" id="KW-1185">Reference proteome</keyword>
<dbReference type="PANTHER" id="PTHR31721:SF3">
    <property type="entry name" value="EXPRESSED PROTEIN"/>
    <property type="match status" value="1"/>
</dbReference>
<dbReference type="GeneID" id="105130368"/>
<sequence length="300" mass="32822">MSTTRLLRSSKPLRHVGPPSATSSPFYTVKCVGKATGLITGERMVSRDHGDHKRKSTVAVKASVATSEGSFLTVEPPRVERGLIDLASLLATVSNALLKVLRPPALKYSKKWKFLVQKLIEKAIIDCRFFTLFAVAGSLLGSTLCFVEGCFLILESYFQYFNTLSRVSDQGHLVHLLIEAIDSFLVGTAMLIFGVGLYVMFVGSKNSKDEALSLPDSNLFGLFSLKSLPTWVEMRSVSQAKSKIGHAIMMILQVGMLEKFKNIPLATSLDLACFAGAVLFSSACIFLLSRLSPGAMEDRW</sequence>
<evidence type="ECO:0000313" key="4">
    <source>
        <dbReference type="RefSeq" id="XP_011031145.1"/>
    </source>
</evidence>
<evidence type="ECO:0000313" key="3">
    <source>
        <dbReference type="Proteomes" id="UP000694918"/>
    </source>
</evidence>
<feature type="transmembrane region" description="Helical" evidence="2">
    <location>
        <begin position="269"/>
        <end position="291"/>
    </location>
</feature>
<dbReference type="RefSeq" id="XP_011031145.1">
    <property type="nucleotide sequence ID" value="XM_011032843.1"/>
</dbReference>
<evidence type="ECO:0000256" key="2">
    <source>
        <dbReference type="SAM" id="Phobius"/>
    </source>
</evidence>
<proteinExistence type="predicted"/>
<protein>
    <submittedName>
        <fullName evidence="4">Uncharacterized protein LOC105130368</fullName>
    </submittedName>
</protein>
<gene>
    <name evidence="4" type="primary">LOC105130368</name>
</gene>
<feature type="transmembrane region" description="Helical" evidence="2">
    <location>
        <begin position="174"/>
        <end position="201"/>
    </location>
</feature>
<dbReference type="AlphaFoldDB" id="A0AAJ6ULR5"/>
<organism evidence="3 4">
    <name type="scientific">Populus euphratica</name>
    <name type="common">Euphrates poplar</name>
    <dbReference type="NCBI Taxonomy" id="75702"/>
    <lineage>
        <taxon>Eukaryota</taxon>
        <taxon>Viridiplantae</taxon>
        <taxon>Streptophyta</taxon>
        <taxon>Embryophyta</taxon>
        <taxon>Tracheophyta</taxon>
        <taxon>Spermatophyta</taxon>
        <taxon>Magnoliopsida</taxon>
        <taxon>eudicotyledons</taxon>
        <taxon>Gunneridae</taxon>
        <taxon>Pentapetalae</taxon>
        <taxon>rosids</taxon>
        <taxon>fabids</taxon>
        <taxon>Malpighiales</taxon>
        <taxon>Salicaceae</taxon>
        <taxon>Saliceae</taxon>
        <taxon>Populus</taxon>
    </lineage>
</organism>
<accession>A0AAJ6ULR5</accession>
<name>A0AAJ6ULR5_POPEU</name>
<feature type="transmembrane region" description="Helical" evidence="2">
    <location>
        <begin position="129"/>
        <end position="154"/>
    </location>
</feature>
<reference evidence="4" key="1">
    <citation type="submission" date="2025-08" db="UniProtKB">
        <authorList>
            <consortium name="RefSeq"/>
        </authorList>
    </citation>
    <scope>IDENTIFICATION</scope>
</reference>
<dbReference type="InterPro" id="IPR005134">
    <property type="entry name" value="UPF0114"/>
</dbReference>
<dbReference type="KEGG" id="peu:105130368"/>